<organism evidence="1 2">
    <name type="scientific">Oryza sativa subsp. japonica</name>
    <name type="common">Rice</name>
    <dbReference type="NCBI Taxonomy" id="39947"/>
    <lineage>
        <taxon>Eukaryota</taxon>
        <taxon>Viridiplantae</taxon>
        <taxon>Streptophyta</taxon>
        <taxon>Embryophyta</taxon>
        <taxon>Tracheophyta</taxon>
        <taxon>Spermatophyta</taxon>
        <taxon>Magnoliopsida</taxon>
        <taxon>Liliopsida</taxon>
        <taxon>Poales</taxon>
        <taxon>Poaceae</taxon>
        <taxon>BOP clade</taxon>
        <taxon>Oryzoideae</taxon>
        <taxon>Oryzeae</taxon>
        <taxon>Oryzinae</taxon>
        <taxon>Oryza</taxon>
        <taxon>Oryza sativa</taxon>
    </lineage>
</organism>
<dbReference type="AlphaFoldDB" id="Q5Z6K8"/>
<sequence>MMMMRGHLLRWCHGDSGGGDDDDIELDSDGQLARRWHFFFPFDITISTCYRCVNQ</sequence>
<evidence type="ECO:0000313" key="1">
    <source>
        <dbReference type="EMBL" id="BAD54411.1"/>
    </source>
</evidence>
<proteinExistence type="predicted"/>
<accession>Q5Z6K8</accession>
<dbReference type="Proteomes" id="UP000000763">
    <property type="component" value="Chromosome 6"/>
</dbReference>
<dbReference type="EMBL" id="AP005387">
    <property type="protein sequence ID" value="BAD54411.1"/>
    <property type="molecule type" value="Genomic_DNA"/>
</dbReference>
<protein>
    <submittedName>
        <fullName evidence="1">Uncharacterized protein</fullName>
    </submittedName>
</protein>
<evidence type="ECO:0000313" key="2">
    <source>
        <dbReference type="Proteomes" id="UP000000763"/>
    </source>
</evidence>
<name>Q5Z6K8_ORYSJ</name>
<gene>
    <name evidence="1" type="primary">OSJNBa0084K06.27</name>
</gene>
<reference evidence="2" key="2">
    <citation type="journal article" date="2008" name="Nucleic Acids Res.">
        <title>The rice annotation project database (RAP-DB): 2008 update.</title>
        <authorList>
            <consortium name="The rice annotation project (RAP)"/>
        </authorList>
    </citation>
    <scope>GENOME REANNOTATION</scope>
    <source>
        <strain evidence="2">cv. Nipponbare</strain>
    </source>
</reference>
<reference evidence="2" key="1">
    <citation type="journal article" date="2005" name="Nature">
        <title>The map-based sequence of the rice genome.</title>
        <authorList>
            <consortium name="International rice genome sequencing project (IRGSP)"/>
            <person name="Matsumoto T."/>
            <person name="Wu J."/>
            <person name="Kanamori H."/>
            <person name="Katayose Y."/>
            <person name="Fujisawa M."/>
            <person name="Namiki N."/>
            <person name="Mizuno H."/>
            <person name="Yamamoto K."/>
            <person name="Antonio B.A."/>
            <person name="Baba T."/>
            <person name="Sakata K."/>
            <person name="Nagamura Y."/>
            <person name="Aoki H."/>
            <person name="Arikawa K."/>
            <person name="Arita K."/>
            <person name="Bito T."/>
            <person name="Chiden Y."/>
            <person name="Fujitsuka N."/>
            <person name="Fukunaka R."/>
            <person name="Hamada M."/>
            <person name="Harada C."/>
            <person name="Hayashi A."/>
            <person name="Hijishita S."/>
            <person name="Honda M."/>
            <person name="Hosokawa S."/>
            <person name="Ichikawa Y."/>
            <person name="Idonuma A."/>
            <person name="Iijima M."/>
            <person name="Ikeda M."/>
            <person name="Ikeno M."/>
            <person name="Ito K."/>
            <person name="Ito S."/>
            <person name="Ito T."/>
            <person name="Ito Y."/>
            <person name="Ito Y."/>
            <person name="Iwabuchi A."/>
            <person name="Kamiya K."/>
            <person name="Karasawa W."/>
            <person name="Kurita K."/>
            <person name="Katagiri S."/>
            <person name="Kikuta A."/>
            <person name="Kobayashi H."/>
            <person name="Kobayashi N."/>
            <person name="Machita K."/>
            <person name="Maehara T."/>
            <person name="Masukawa M."/>
            <person name="Mizubayashi T."/>
            <person name="Mukai Y."/>
            <person name="Nagasaki H."/>
            <person name="Nagata Y."/>
            <person name="Naito S."/>
            <person name="Nakashima M."/>
            <person name="Nakama Y."/>
            <person name="Nakamichi Y."/>
            <person name="Nakamura M."/>
            <person name="Meguro A."/>
            <person name="Negishi M."/>
            <person name="Ohta I."/>
            <person name="Ohta T."/>
            <person name="Okamoto M."/>
            <person name="Ono N."/>
            <person name="Saji S."/>
            <person name="Sakaguchi M."/>
            <person name="Sakai K."/>
            <person name="Shibata M."/>
            <person name="Shimokawa T."/>
            <person name="Song J."/>
            <person name="Takazaki Y."/>
            <person name="Terasawa K."/>
            <person name="Tsugane M."/>
            <person name="Tsuji K."/>
            <person name="Ueda S."/>
            <person name="Waki K."/>
            <person name="Yamagata H."/>
            <person name="Yamamoto M."/>
            <person name="Yamamoto S."/>
            <person name="Yamane H."/>
            <person name="Yoshiki S."/>
            <person name="Yoshihara R."/>
            <person name="Yukawa K."/>
            <person name="Zhong H."/>
            <person name="Yano M."/>
            <person name="Yuan Q."/>
            <person name="Ouyang S."/>
            <person name="Liu J."/>
            <person name="Jones K.M."/>
            <person name="Gansberger K."/>
            <person name="Moffat K."/>
            <person name="Hill J."/>
            <person name="Bera J."/>
            <person name="Fadrosh D."/>
            <person name="Jin S."/>
            <person name="Johri S."/>
            <person name="Kim M."/>
            <person name="Overton L."/>
            <person name="Reardon M."/>
            <person name="Tsitrin T."/>
            <person name="Vuong H."/>
            <person name="Weaver B."/>
            <person name="Ciecko A."/>
            <person name="Tallon L."/>
            <person name="Jackson J."/>
            <person name="Pai G."/>
            <person name="Aken S.V."/>
            <person name="Utterback T."/>
            <person name="Reidmuller S."/>
            <person name="Feldblyum T."/>
            <person name="Hsiao J."/>
            <person name="Zismann V."/>
            <person name="Iobst S."/>
            <person name="de Vazeille A.R."/>
            <person name="Buell C.R."/>
            <person name="Ying K."/>
            <person name="Li Y."/>
            <person name="Lu T."/>
            <person name="Huang Y."/>
            <person name="Zhao Q."/>
            <person name="Feng Q."/>
            <person name="Zhang L."/>
            <person name="Zhu J."/>
            <person name="Weng Q."/>
            <person name="Mu J."/>
            <person name="Lu Y."/>
            <person name="Fan D."/>
            <person name="Liu Y."/>
            <person name="Guan J."/>
            <person name="Zhang Y."/>
            <person name="Yu S."/>
            <person name="Liu X."/>
            <person name="Zhang Y."/>
            <person name="Hong G."/>
            <person name="Han B."/>
            <person name="Choisne N."/>
            <person name="Demange N."/>
            <person name="Orjeda G."/>
            <person name="Samain S."/>
            <person name="Cattolico L."/>
            <person name="Pelletier E."/>
            <person name="Couloux A."/>
            <person name="Segurens B."/>
            <person name="Wincker P."/>
            <person name="D'Hont A."/>
            <person name="Scarpelli C."/>
            <person name="Weissenbach J."/>
            <person name="Salanoubat M."/>
            <person name="Quetier F."/>
            <person name="Yu Y."/>
            <person name="Kim H.R."/>
            <person name="Rambo T."/>
            <person name="Currie J."/>
            <person name="Collura K."/>
            <person name="Luo M."/>
            <person name="Yang T."/>
            <person name="Ammiraju J.S.S."/>
            <person name="Engler F."/>
            <person name="Soderlund C."/>
            <person name="Wing R.A."/>
            <person name="Palmer L.E."/>
            <person name="de la Bastide M."/>
            <person name="Spiegel L."/>
            <person name="Nascimento L."/>
            <person name="Zutavern T."/>
            <person name="O'Shaughnessy A."/>
            <person name="Dike S."/>
            <person name="Dedhia N."/>
            <person name="Preston R."/>
            <person name="Balija V."/>
            <person name="McCombie W.R."/>
            <person name="Chow T."/>
            <person name="Chen H."/>
            <person name="Chung M."/>
            <person name="Chen C."/>
            <person name="Shaw J."/>
            <person name="Wu H."/>
            <person name="Hsiao K."/>
            <person name="Chao Y."/>
            <person name="Chu M."/>
            <person name="Cheng C."/>
            <person name="Hour A."/>
            <person name="Lee P."/>
            <person name="Lin S."/>
            <person name="Lin Y."/>
            <person name="Liou J."/>
            <person name="Liu S."/>
            <person name="Hsing Y."/>
            <person name="Raghuvanshi S."/>
            <person name="Mohanty A."/>
            <person name="Bharti A.K."/>
            <person name="Gaur A."/>
            <person name="Gupta V."/>
            <person name="Kumar D."/>
            <person name="Ravi V."/>
            <person name="Vij S."/>
            <person name="Kapur A."/>
            <person name="Khurana P."/>
            <person name="Khurana P."/>
            <person name="Khurana J.P."/>
            <person name="Tyagi A.K."/>
            <person name="Gaikwad K."/>
            <person name="Singh A."/>
            <person name="Dalal V."/>
            <person name="Srivastava S."/>
            <person name="Dixit A."/>
            <person name="Pal A.K."/>
            <person name="Ghazi I.A."/>
            <person name="Yadav M."/>
            <person name="Pandit A."/>
            <person name="Bhargava A."/>
            <person name="Sureshbabu K."/>
            <person name="Batra K."/>
            <person name="Sharma T.R."/>
            <person name="Mohapatra T."/>
            <person name="Singh N.K."/>
            <person name="Messing J."/>
            <person name="Nelson A.B."/>
            <person name="Fuks G."/>
            <person name="Kavchok S."/>
            <person name="Keizer G."/>
            <person name="Linton E."/>
            <person name="Llaca V."/>
            <person name="Song R."/>
            <person name="Tanyolac B."/>
            <person name="Young S."/>
            <person name="Ho-Il K."/>
            <person name="Hahn J.H."/>
            <person name="Sangsakoo G."/>
            <person name="Vanavichit A."/>
            <person name="de Mattos Luiz.A.T."/>
            <person name="Zimmer P.D."/>
            <person name="Malone G."/>
            <person name="Dellagostin O."/>
            <person name="de Oliveira A.C."/>
            <person name="Bevan M."/>
            <person name="Bancroft I."/>
            <person name="Minx P."/>
            <person name="Cordum H."/>
            <person name="Wilson R."/>
            <person name="Cheng Z."/>
            <person name="Jin W."/>
            <person name="Jiang J."/>
            <person name="Leong S.A."/>
            <person name="Iwama H."/>
            <person name="Gojobori T."/>
            <person name="Itoh T."/>
            <person name="Niimura Y."/>
            <person name="Fujii Y."/>
            <person name="Habara T."/>
            <person name="Sakai H."/>
            <person name="Sato Y."/>
            <person name="Wilson G."/>
            <person name="Kumar K."/>
            <person name="McCouch S."/>
            <person name="Juretic N."/>
            <person name="Hoen D."/>
            <person name="Wright S."/>
            <person name="Bruskiewich R."/>
            <person name="Bureau T."/>
            <person name="Miyao A."/>
            <person name="Hirochika H."/>
            <person name="Nishikawa T."/>
            <person name="Kadowaki K."/>
            <person name="Sugiura M."/>
            <person name="Burr B."/>
            <person name="Sasaki T."/>
        </authorList>
    </citation>
    <scope>NUCLEOTIDE SEQUENCE [LARGE SCALE GENOMIC DNA]</scope>
    <source>
        <strain evidence="2">cv. Nipponbare</strain>
    </source>
</reference>